<dbReference type="EMBL" id="HACG01017909">
    <property type="protein sequence ID" value="CEK64774.1"/>
    <property type="molecule type" value="Transcribed_RNA"/>
</dbReference>
<proteinExistence type="predicted"/>
<reference evidence="1" key="1">
    <citation type="submission" date="2014-12" db="EMBL/GenBank/DDBJ databases">
        <title>Insight into the proteome of Arion vulgaris.</title>
        <authorList>
            <person name="Aradska J."/>
            <person name="Bulat T."/>
            <person name="Smidak R."/>
            <person name="Sarate P."/>
            <person name="Gangsoo J."/>
            <person name="Sialana F."/>
            <person name="Bilban M."/>
            <person name="Lubec G."/>
        </authorList>
    </citation>
    <scope>NUCLEOTIDE SEQUENCE</scope>
    <source>
        <tissue evidence="1">Skin</tissue>
    </source>
</reference>
<gene>
    <name evidence="1" type="primary">ORF52858</name>
</gene>
<evidence type="ECO:0000313" key="1">
    <source>
        <dbReference type="EMBL" id="CEK64774.1"/>
    </source>
</evidence>
<dbReference type="AlphaFoldDB" id="A0A0B6Z832"/>
<accession>A0A0B6Z832</accession>
<organism evidence="1">
    <name type="scientific">Arion vulgaris</name>
    <dbReference type="NCBI Taxonomy" id="1028688"/>
    <lineage>
        <taxon>Eukaryota</taxon>
        <taxon>Metazoa</taxon>
        <taxon>Spiralia</taxon>
        <taxon>Lophotrochozoa</taxon>
        <taxon>Mollusca</taxon>
        <taxon>Gastropoda</taxon>
        <taxon>Heterobranchia</taxon>
        <taxon>Euthyneura</taxon>
        <taxon>Panpulmonata</taxon>
        <taxon>Eupulmonata</taxon>
        <taxon>Stylommatophora</taxon>
        <taxon>Helicina</taxon>
        <taxon>Arionoidea</taxon>
        <taxon>Arionidae</taxon>
        <taxon>Arion</taxon>
    </lineage>
</organism>
<feature type="non-terminal residue" evidence="1">
    <location>
        <position position="100"/>
    </location>
</feature>
<name>A0A0B6Z832_9EUPU</name>
<protein>
    <submittedName>
        <fullName evidence="1">Uncharacterized protein</fullName>
    </submittedName>
</protein>
<sequence length="100" mass="11657">YKEQQTSDEVAVTSKEAAHYLCQAERLTPKTFPFFWIFIRPPWSPEGSCCKLNTFQQIKDTLENIDHPDVTFGTALILKLQRLALQGDFKIEEEKYFQKA</sequence>
<feature type="non-terminal residue" evidence="1">
    <location>
        <position position="1"/>
    </location>
</feature>